<name>A0A1G6QKH1_9BACT</name>
<dbReference type="RefSeq" id="WP_092129466.1">
    <property type="nucleotide sequence ID" value="NZ_FMYU01000012.1"/>
</dbReference>
<evidence type="ECO:0000313" key="7">
    <source>
        <dbReference type="Proteomes" id="UP000199411"/>
    </source>
</evidence>
<feature type="domain" description="4Fe-4S ferredoxin-type" evidence="5">
    <location>
        <begin position="210"/>
        <end position="238"/>
    </location>
</feature>
<keyword evidence="4" id="KW-0411">Iron-sulfur</keyword>
<feature type="domain" description="4Fe-4S ferredoxin-type" evidence="5">
    <location>
        <begin position="42"/>
        <end position="71"/>
    </location>
</feature>
<keyword evidence="1" id="KW-0004">4Fe-4S</keyword>
<dbReference type="EMBL" id="FMYU01000012">
    <property type="protein sequence ID" value="SDC92773.1"/>
    <property type="molecule type" value="Genomic_DNA"/>
</dbReference>
<dbReference type="PROSITE" id="PS00198">
    <property type="entry name" value="4FE4S_FER_1"/>
    <property type="match status" value="2"/>
</dbReference>
<dbReference type="AlphaFoldDB" id="A0A1G6QKH1"/>
<dbReference type="Proteomes" id="UP000199411">
    <property type="component" value="Unassembled WGS sequence"/>
</dbReference>
<dbReference type="PANTHER" id="PTHR43687:SF1">
    <property type="entry name" value="FERREDOXIN III"/>
    <property type="match status" value="1"/>
</dbReference>
<evidence type="ECO:0000259" key="5">
    <source>
        <dbReference type="PROSITE" id="PS51379"/>
    </source>
</evidence>
<dbReference type="InterPro" id="IPR017900">
    <property type="entry name" value="4Fe4S_Fe_S_CS"/>
</dbReference>
<evidence type="ECO:0000256" key="1">
    <source>
        <dbReference type="ARBA" id="ARBA00022485"/>
    </source>
</evidence>
<evidence type="ECO:0000313" key="6">
    <source>
        <dbReference type="EMBL" id="SDC92773.1"/>
    </source>
</evidence>
<dbReference type="OrthoDB" id="9794954at2"/>
<dbReference type="PANTHER" id="PTHR43687">
    <property type="entry name" value="ADENYLYLSULFATE REDUCTASE, BETA SUBUNIT"/>
    <property type="match status" value="1"/>
</dbReference>
<dbReference type="GO" id="GO:0046872">
    <property type="term" value="F:metal ion binding"/>
    <property type="evidence" value="ECO:0007669"/>
    <property type="project" value="UniProtKB-KW"/>
</dbReference>
<dbReference type="InterPro" id="IPR017896">
    <property type="entry name" value="4Fe4S_Fe-S-bd"/>
</dbReference>
<dbReference type="SUPFAM" id="SSF54862">
    <property type="entry name" value="4Fe-4S ferredoxins"/>
    <property type="match status" value="1"/>
</dbReference>
<sequence>MNDFVFTGKISINAFCSHNTYWKSACSKCIEVCPFEALAIDFDNNVVVGDCIGCGVCYSACENDAIELNRNLDIDLVKNVTEPSFGCIFAKGDNKISCISRLGENLIVYFVLKFGYINIFKGNCEKCKFKMSLEVFEKNLKKTQEILKALDISFDAVKIEQSSLDKPFEPNFGISRRDVFKIKERVPKRDFLIELIKENIKQSAEYIGTIRLSINEICDFCSICESVCPKGAIIIEKRETAVIYFNPSLCSACKNCIDACPKNAITAKKAFVEDLIPKALKLFEKPKKICSCGNVYYTDEEICPECEIKNKKRQELLSYIKDLF</sequence>
<proteinExistence type="predicted"/>
<dbReference type="GO" id="GO:0051539">
    <property type="term" value="F:4 iron, 4 sulfur cluster binding"/>
    <property type="evidence" value="ECO:0007669"/>
    <property type="project" value="UniProtKB-KW"/>
</dbReference>
<dbReference type="Pfam" id="PF00037">
    <property type="entry name" value="Fer4"/>
    <property type="match status" value="1"/>
</dbReference>
<evidence type="ECO:0000256" key="3">
    <source>
        <dbReference type="ARBA" id="ARBA00023004"/>
    </source>
</evidence>
<keyword evidence="7" id="KW-1185">Reference proteome</keyword>
<keyword evidence="3" id="KW-0408">Iron</keyword>
<accession>A0A1G6QKH1</accession>
<evidence type="ECO:0000256" key="2">
    <source>
        <dbReference type="ARBA" id="ARBA00022723"/>
    </source>
</evidence>
<dbReference type="InterPro" id="IPR050572">
    <property type="entry name" value="Fe-S_Ferredoxin"/>
</dbReference>
<feature type="domain" description="4Fe-4S ferredoxin-type" evidence="5">
    <location>
        <begin position="241"/>
        <end position="270"/>
    </location>
</feature>
<dbReference type="Gene3D" id="3.30.70.20">
    <property type="match status" value="2"/>
</dbReference>
<keyword evidence="2" id="KW-0479">Metal-binding</keyword>
<dbReference type="PROSITE" id="PS51379">
    <property type="entry name" value="4FE4S_FER_2"/>
    <property type="match status" value="3"/>
</dbReference>
<gene>
    <name evidence="6" type="ORF">SAMN05660835_01597</name>
</gene>
<dbReference type="Pfam" id="PF12838">
    <property type="entry name" value="Fer4_7"/>
    <property type="match status" value="1"/>
</dbReference>
<reference evidence="7" key="1">
    <citation type="submission" date="2016-10" db="EMBL/GenBank/DDBJ databases">
        <authorList>
            <person name="Varghese N."/>
            <person name="Submissions S."/>
        </authorList>
    </citation>
    <scope>NUCLEOTIDE SEQUENCE [LARGE SCALE GENOMIC DNA]</scope>
    <source>
        <strain evidence="7">DSM 8415</strain>
    </source>
</reference>
<protein>
    <submittedName>
        <fullName evidence="6">4Fe-4S binding domain-containing protein</fullName>
    </submittedName>
</protein>
<evidence type="ECO:0000256" key="4">
    <source>
        <dbReference type="ARBA" id="ARBA00023014"/>
    </source>
</evidence>
<organism evidence="6 7">
    <name type="scientific">Desulfurella multipotens</name>
    <dbReference type="NCBI Taxonomy" id="79269"/>
    <lineage>
        <taxon>Bacteria</taxon>
        <taxon>Pseudomonadati</taxon>
        <taxon>Campylobacterota</taxon>
        <taxon>Desulfurellia</taxon>
        <taxon>Desulfurellales</taxon>
        <taxon>Desulfurellaceae</taxon>
        <taxon>Desulfurella</taxon>
    </lineage>
</organism>